<organism evidence="4 5">
    <name type="scientific">Microvirga makkahensis</name>
    <dbReference type="NCBI Taxonomy" id="1128670"/>
    <lineage>
        <taxon>Bacteria</taxon>
        <taxon>Pseudomonadati</taxon>
        <taxon>Pseudomonadota</taxon>
        <taxon>Alphaproteobacteria</taxon>
        <taxon>Hyphomicrobiales</taxon>
        <taxon>Methylobacteriaceae</taxon>
        <taxon>Microvirga</taxon>
    </lineage>
</organism>
<dbReference type="SMART" id="SM00903">
    <property type="entry name" value="Flavin_Reduct"/>
    <property type="match status" value="1"/>
</dbReference>
<evidence type="ECO:0000313" key="4">
    <source>
        <dbReference type="EMBL" id="MXQ14226.1"/>
    </source>
</evidence>
<dbReference type="AlphaFoldDB" id="A0A7X3SR40"/>
<dbReference type="RefSeq" id="WP_160887936.1">
    <property type="nucleotide sequence ID" value="NZ_WURB01000028.1"/>
</dbReference>
<protein>
    <submittedName>
        <fullName evidence="4">Flavin reductase</fullName>
    </submittedName>
</protein>
<evidence type="ECO:0000256" key="2">
    <source>
        <dbReference type="ARBA" id="ARBA00023002"/>
    </source>
</evidence>
<dbReference type="InterPro" id="IPR012349">
    <property type="entry name" value="Split_barrel_FMN-bd"/>
</dbReference>
<reference evidence="4 5" key="2">
    <citation type="submission" date="2020-01" db="EMBL/GenBank/DDBJ databases">
        <title>Microvirga sp. nov., an arsenate reduction bacterium isolated from Tibet hotspring sediments.</title>
        <authorList>
            <person name="Xian W.-D."/>
            <person name="Li W.-J."/>
        </authorList>
    </citation>
    <scope>NUCLEOTIDE SEQUENCE [LARGE SCALE GENOMIC DNA]</scope>
    <source>
        <strain evidence="4 5">KCTC 23863</strain>
    </source>
</reference>
<dbReference type="Proteomes" id="UP000436483">
    <property type="component" value="Unassembled WGS sequence"/>
</dbReference>
<reference evidence="4 5" key="1">
    <citation type="submission" date="2019-12" db="EMBL/GenBank/DDBJ databases">
        <authorList>
            <person name="Yuan C.-G."/>
        </authorList>
    </citation>
    <scope>NUCLEOTIDE SEQUENCE [LARGE SCALE GENOMIC DNA]</scope>
    <source>
        <strain evidence="4 5">KCTC 23863</strain>
    </source>
</reference>
<feature type="domain" description="Flavin reductase like" evidence="3">
    <location>
        <begin position="11"/>
        <end position="158"/>
    </location>
</feature>
<dbReference type="EMBL" id="WURB01000028">
    <property type="protein sequence ID" value="MXQ14226.1"/>
    <property type="molecule type" value="Genomic_DNA"/>
</dbReference>
<dbReference type="PANTHER" id="PTHR30466:SF11">
    <property type="entry name" value="FLAVIN-DEPENDENT MONOOXYGENASE, REDUCTASE SUBUNIT HSAB"/>
    <property type="match status" value="1"/>
</dbReference>
<comment type="similarity">
    <text evidence="1">Belongs to the non-flavoprotein flavin reductase family.</text>
</comment>
<evidence type="ECO:0000259" key="3">
    <source>
        <dbReference type="SMART" id="SM00903"/>
    </source>
</evidence>
<comment type="caution">
    <text evidence="4">The sequence shown here is derived from an EMBL/GenBank/DDBJ whole genome shotgun (WGS) entry which is preliminary data.</text>
</comment>
<dbReference type="GO" id="GO:0042602">
    <property type="term" value="F:riboflavin reductase (NADPH) activity"/>
    <property type="evidence" value="ECO:0007669"/>
    <property type="project" value="TreeGrafter"/>
</dbReference>
<dbReference type="OrthoDB" id="9789254at2"/>
<proteinExistence type="inferred from homology"/>
<gene>
    <name evidence="4" type="ORF">GR328_22775</name>
</gene>
<dbReference type="InterPro" id="IPR050268">
    <property type="entry name" value="NADH-dep_flavin_reductase"/>
</dbReference>
<dbReference type="Gene3D" id="2.30.110.10">
    <property type="entry name" value="Electron Transport, Fmn-binding Protein, Chain A"/>
    <property type="match status" value="1"/>
</dbReference>
<accession>A0A7X3SR40</accession>
<keyword evidence="5" id="KW-1185">Reference proteome</keyword>
<dbReference type="SUPFAM" id="SSF50475">
    <property type="entry name" value="FMN-binding split barrel"/>
    <property type="match status" value="1"/>
</dbReference>
<evidence type="ECO:0000256" key="1">
    <source>
        <dbReference type="ARBA" id="ARBA00008898"/>
    </source>
</evidence>
<evidence type="ECO:0000313" key="5">
    <source>
        <dbReference type="Proteomes" id="UP000436483"/>
    </source>
</evidence>
<keyword evidence="2" id="KW-0560">Oxidoreductase</keyword>
<name>A0A7X3SR40_9HYPH</name>
<dbReference type="Pfam" id="PF01613">
    <property type="entry name" value="Flavin_Reduct"/>
    <property type="match status" value="1"/>
</dbReference>
<dbReference type="InterPro" id="IPR002563">
    <property type="entry name" value="Flavin_Rdtase-like_dom"/>
</dbReference>
<dbReference type="GO" id="GO:0010181">
    <property type="term" value="F:FMN binding"/>
    <property type="evidence" value="ECO:0007669"/>
    <property type="project" value="InterPro"/>
</dbReference>
<sequence>MTTTDDFKKAMRHLAGGVAIIATEHEGRRAGLAATAVCSVSADPPTLLVCINSGASAHEPIRASGCFSVNLLASGQDSIARCFSGETGLKGEERFTVGKWAPLVTGAPVLQGALVSFDCRVTEITRMGTHSVFFGAVAGIASRSTTRPLIYAHGTYGTFSPEGAGLWW</sequence>
<dbReference type="PANTHER" id="PTHR30466">
    <property type="entry name" value="FLAVIN REDUCTASE"/>
    <property type="match status" value="1"/>
</dbReference>